<evidence type="ECO:0000313" key="14">
    <source>
        <dbReference type="EMBL" id="KAJ7974857.1"/>
    </source>
</evidence>
<evidence type="ECO:0000256" key="7">
    <source>
        <dbReference type="ARBA" id="ARBA00022723"/>
    </source>
</evidence>
<evidence type="ECO:0000259" key="13">
    <source>
        <dbReference type="Pfam" id="PF02777"/>
    </source>
</evidence>
<dbReference type="Pfam" id="PF02777">
    <property type="entry name" value="Sod_Fe_C"/>
    <property type="match status" value="1"/>
</dbReference>
<dbReference type="GO" id="GO:0046872">
    <property type="term" value="F:metal ion binding"/>
    <property type="evidence" value="ECO:0007669"/>
    <property type="project" value="UniProtKB-KW"/>
</dbReference>
<dbReference type="EMBL" id="JARAOO010000003">
    <property type="protein sequence ID" value="KAJ7974857.1"/>
    <property type="molecule type" value="Genomic_DNA"/>
</dbReference>
<dbReference type="InterPro" id="IPR036324">
    <property type="entry name" value="Mn/Fe_SOD_N_sf"/>
</dbReference>
<evidence type="ECO:0000256" key="5">
    <source>
        <dbReference type="ARBA" id="ARBA00022528"/>
    </source>
</evidence>
<dbReference type="SUPFAM" id="SSF46609">
    <property type="entry name" value="Fe,Mn superoxide dismutase (SOD), N-terminal domain"/>
    <property type="match status" value="1"/>
</dbReference>
<feature type="region of interest" description="Disordered" evidence="11">
    <location>
        <begin position="275"/>
        <end position="310"/>
    </location>
</feature>
<comment type="subcellular location">
    <subcellularLocation>
        <location evidence="2">Plastid</location>
        <location evidence="2">Chloroplast</location>
    </subcellularLocation>
</comment>
<comment type="cofactor">
    <cofactor evidence="1">
        <name>Fe cation</name>
        <dbReference type="ChEBI" id="CHEBI:24875"/>
    </cofactor>
</comment>
<dbReference type="PROSITE" id="PS00088">
    <property type="entry name" value="SOD_MN"/>
    <property type="match status" value="1"/>
</dbReference>
<sequence length="310" mass="35366">MLQTSSTNTVWLTCALPPRQGLTGSLGSPGILKWGNKERHCKRKVGPAKITAQFELKPPPYALNALEPHMSQETLDYHWGKHHRGYVENLNRQIVGTDLDGMSLEEIIIVSYNKGDFLPAFNNAAQIWNHDFFWESMKPGGGGKPTGDLLELIERDFGSFERFMDRFKVASSTQFGSGWAWLAYKANRLDVGNAVNPFPSEEDKKLIVVKSPNAVNPLVWDYIPLLTVDVWEHSYYLDYPNRREDYISTYMDKLVSWEAVSLRLELAKVLIAERETKEDERKREGEEKLTGNEDPEEEMYLDSGTDSEAD</sequence>
<dbReference type="EC" id="1.15.1.1" evidence="4"/>
<dbReference type="GO" id="GO:0009416">
    <property type="term" value="P:response to light stimulus"/>
    <property type="evidence" value="ECO:0007669"/>
    <property type="project" value="UniProtKB-ARBA"/>
</dbReference>
<dbReference type="FunFam" id="3.55.40.20:FF:000005">
    <property type="entry name" value="Superoxide dismutase"/>
    <property type="match status" value="1"/>
</dbReference>
<comment type="caution">
    <text evidence="14">The sequence shown here is derived from an EMBL/GenBank/DDBJ whole genome shotgun (WGS) entry which is preliminary data.</text>
</comment>
<dbReference type="InterPro" id="IPR019833">
    <property type="entry name" value="Mn/Fe_SOD_BS"/>
</dbReference>
<evidence type="ECO:0000256" key="6">
    <source>
        <dbReference type="ARBA" id="ARBA00022640"/>
    </source>
</evidence>
<feature type="domain" description="Manganese/iron superoxide dismutase N-terminal" evidence="12">
    <location>
        <begin position="53"/>
        <end position="137"/>
    </location>
</feature>
<feature type="compositionally biased region" description="Basic and acidic residues" evidence="11">
    <location>
        <begin position="275"/>
        <end position="291"/>
    </location>
</feature>
<evidence type="ECO:0000256" key="3">
    <source>
        <dbReference type="ARBA" id="ARBA00008714"/>
    </source>
</evidence>
<accession>A0AAD7VGC9</accession>
<dbReference type="PANTHER" id="PTHR42769:SF3">
    <property type="entry name" value="SUPEROXIDE DISMUTASE [FE] 2, CHLOROPLASTIC"/>
    <property type="match status" value="1"/>
</dbReference>
<keyword evidence="5" id="KW-0150">Chloroplast</keyword>
<dbReference type="KEGG" id="qsa:O6P43_004863"/>
<reference evidence="14" key="1">
    <citation type="journal article" date="2023" name="Science">
        <title>Elucidation of the pathway for biosynthesis of saponin adjuvants from the soapbark tree.</title>
        <authorList>
            <person name="Reed J."/>
            <person name="Orme A."/>
            <person name="El-Demerdash A."/>
            <person name="Owen C."/>
            <person name="Martin L.B.B."/>
            <person name="Misra R.C."/>
            <person name="Kikuchi S."/>
            <person name="Rejzek M."/>
            <person name="Martin A.C."/>
            <person name="Harkess A."/>
            <person name="Leebens-Mack J."/>
            <person name="Louveau T."/>
            <person name="Stephenson M.J."/>
            <person name="Osbourn A."/>
        </authorList>
    </citation>
    <scope>NUCLEOTIDE SEQUENCE</scope>
    <source>
        <strain evidence="14">S10</strain>
    </source>
</reference>
<evidence type="ECO:0000256" key="2">
    <source>
        <dbReference type="ARBA" id="ARBA00004229"/>
    </source>
</evidence>
<dbReference type="Pfam" id="PF00081">
    <property type="entry name" value="Sod_Fe_N"/>
    <property type="match status" value="1"/>
</dbReference>
<dbReference type="Gene3D" id="3.55.40.20">
    <property type="entry name" value="Iron/manganese superoxide dismutase, C-terminal domain"/>
    <property type="match status" value="1"/>
</dbReference>
<feature type="compositionally biased region" description="Acidic residues" evidence="11">
    <location>
        <begin position="293"/>
        <end position="310"/>
    </location>
</feature>
<proteinExistence type="inferred from homology"/>
<dbReference type="PANTHER" id="PTHR42769">
    <property type="entry name" value="SUPEROXIDE DISMUTASE"/>
    <property type="match status" value="1"/>
</dbReference>
<dbReference type="AlphaFoldDB" id="A0AAD7VGC9"/>
<gene>
    <name evidence="14" type="ORF">O6P43_004863</name>
</gene>
<evidence type="ECO:0000313" key="15">
    <source>
        <dbReference type="Proteomes" id="UP001163823"/>
    </source>
</evidence>
<dbReference type="InterPro" id="IPR019831">
    <property type="entry name" value="Mn/Fe_SOD_N"/>
</dbReference>
<keyword evidence="8" id="KW-0560">Oxidoreductase</keyword>
<evidence type="ECO:0000256" key="9">
    <source>
        <dbReference type="ARBA" id="ARBA00023004"/>
    </source>
</evidence>
<dbReference type="FunFam" id="1.10.287.990:FF:000002">
    <property type="entry name" value="Superoxide dismutase"/>
    <property type="match status" value="1"/>
</dbReference>
<name>A0AAD7VGC9_QUISA</name>
<evidence type="ECO:0000259" key="12">
    <source>
        <dbReference type="Pfam" id="PF00081"/>
    </source>
</evidence>
<keyword evidence="9" id="KW-0408">Iron</keyword>
<comment type="similarity">
    <text evidence="3">Belongs to the iron/manganese superoxide dismutase family.</text>
</comment>
<protein>
    <recommendedName>
        <fullName evidence="4">superoxide dismutase</fullName>
        <ecNumber evidence="4">1.15.1.1</ecNumber>
    </recommendedName>
</protein>
<evidence type="ECO:0000256" key="4">
    <source>
        <dbReference type="ARBA" id="ARBA00012682"/>
    </source>
</evidence>
<evidence type="ECO:0000256" key="8">
    <source>
        <dbReference type="ARBA" id="ARBA00023002"/>
    </source>
</evidence>
<keyword evidence="7" id="KW-0479">Metal-binding</keyword>
<dbReference type="InterPro" id="IPR001189">
    <property type="entry name" value="Mn/Fe_SOD"/>
</dbReference>
<keyword evidence="6" id="KW-0934">Plastid</keyword>
<dbReference type="InterPro" id="IPR036314">
    <property type="entry name" value="SOD_C_sf"/>
</dbReference>
<dbReference type="GO" id="GO:0004784">
    <property type="term" value="F:superoxide dismutase activity"/>
    <property type="evidence" value="ECO:0007669"/>
    <property type="project" value="UniProtKB-EC"/>
</dbReference>
<dbReference type="PRINTS" id="PR01703">
    <property type="entry name" value="MNSODISMTASE"/>
</dbReference>
<evidence type="ECO:0000256" key="1">
    <source>
        <dbReference type="ARBA" id="ARBA00001962"/>
    </source>
</evidence>
<feature type="domain" description="Manganese/iron superoxide dismutase C-terminal" evidence="13">
    <location>
        <begin position="145"/>
        <end position="261"/>
    </location>
</feature>
<dbReference type="Gene3D" id="1.10.287.990">
    <property type="entry name" value="Fe,Mn superoxide dismutase (SOD) domain"/>
    <property type="match status" value="1"/>
</dbReference>
<evidence type="ECO:0000256" key="10">
    <source>
        <dbReference type="ARBA" id="ARBA00049204"/>
    </source>
</evidence>
<organism evidence="14 15">
    <name type="scientific">Quillaja saponaria</name>
    <name type="common">Soap bark tree</name>
    <dbReference type="NCBI Taxonomy" id="32244"/>
    <lineage>
        <taxon>Eukaryota</taxon>
        <taxon>Viridiplantae</taxon>
        <taxon>Streptophyta</taxon>
        <taxon>Embryophyta</taxon>
        <taxon>Tracheophyta</taxon>
        <taxon>Spermatophyta</taxon>
        <taxon>Magnoliopsida</taxon>
        <taxon>eudicotyledons</taxon>
        <taxon>Gunneridae</taxon>
        <taxon>Pentapetalae</taxon>
        <taxon>rosids</taxon>
        <taxon>fabids</taxon>
        <taxon>Fabales</taxon>
        <taxon>Quillajaceae</taxon>
        <taxon>Quillaja</taxon>
    </lineage>
</organism>
<dbReference type="SUPFAM" id="SSF54719">
    <property type="entry name" value="Fe,Mn superoxide dismutase (SOD), C-terminal domain"/>
    <property type="match status" value="1"/>
</dbReference>
<keyword evidence="15" id="KW-1185">Reference proteome</keyword>
<comment type="catalytic activity">
    <reaction evidence="10">
        <text>2 superoxide + 2 H(+) = H2O2 + O2</text>
        <dbReference type="Rhea" id="RHEA:20696"/>
        <dbReference type="ChEBI" id="CHEBI:15378"/>
        <dbReference type="ChEBI" id="CHEBI:15379"/>
        <dbReference type="ChEBI" id="CHEBI:16240"/>
        <dbReference type="ChEBI" id="CHEBI:18421"/>
        <dbReference type="EC" id="1.15.1.1"/>
    </reaction>
</comment>
<evidence type="ECO:0000256" key="11">
    <source>
        <dbReference type="SAM" id="MobiDB-lite"/>
    </source>
</evidence>
<dbReference type="InterPro" id="IPR019832">
    <property type="entry name" value="Mn/Fe_SOD_C"/>
</dbReference>
<dbReference type="Proteomes" id="UP001163823">
    <property type="component" value="Chromosome 3"/>
</dbReference>
<dbReference type="GO" id="GO:0042644">
    <property type="term" value="C:chloroplast nucleoid"/>
    <property type="evidence" value="ECO:0007669"/>
    <property type="project" value="TreeGrafter"/>
</dbReference>